<sequence length="127" mass="14763">MSSVIAIVEDTIFMFFPQGYSFSWGLNILLLFGCLIMKLLPYQLFQFYLNQQIEHTCFHMKGIYRYKGLDSILKGQSNWENKFSYCSVICSTLKYVNDKMLAVGNRDELFSVGLRGLNWEQTARTKG</sequence>
<keyword evidence="3" id="KW-1185">Reference proteome</keyword>
<keyword evidence="1" id="KW-1133">Transmembrane helix</keyword>
<keyword evidence="1" id="KW-0472">Membrane</keyword>
<proteinExistence type="predicted"/>
<evidence type="ECO:0000256" key="1">
    <source>
        <dbReference type="SAM" id="Phobius"/>
    </source>
</evidence>
<keyword evidence="1" id="KW-0812">Transmembrane</keyword>
<accession>A0A7J8DIJ1</accession>
<gene>
    <name evidence="2" type="ORF">HJG63_008643</name>
</gene>
<reference evidence="2 3" key="1">
    <citation type="journal article" date="2020" name="Nature">
        <title>Six reference-quality genomes reveal evolution of bat adaptations.</title>
        <authorList>
            <person name="Jebb D."/>
            <person name="Huang Z."/>
            <person name="Pippel M."/>
            <person name="Hughes G.M."/>
            <person name="Lavrichenko K."/>
            <person name="Devanna P."/>
            <person name="Winkler S."/>
            <person name="Jermiin L.S."/>
            <person name="Skirmuntt E.C."/>
            <person name="Katzourakis A."/>
            <person name="Burkitt-Gray L."/>
            <person name="Ray D.A."/>
            <person name="Sullivan K.A.M."/>
            <person name="Roscito J.G."/>
            <person name="Kirilenko B.M."/>
            <person name="Davalos L.M."/>
            <person name="Corthals A.P."/>
            <person name="Power M.L."/>
            <person name="Jones G."/>
            <person name="Ransome R.D."/>
            <person name="Dechmann D.K.N."/>
            <person name="Locatelli A.G."/>
            <person name="Puechmaille S.J."/>
            <person name="Fedrigo O."/>
            <person name="Jarvis E.D."/>
            <person name="Hiller M."/>
            <person name="Vernes S.C."/>
            <person name="Myers E.W."/>
            <person name="Teeling E.C."/>
        </authorList>
    </citation>
    <scope>NUCLEOTIDE SEQUENCE [LARGE SCALE GENOMIC DNA]</scope>
    <source>
        <strain evidence="2">MRouAeg1</strain>
        <tissue evidence="2">Muscle</tissue>
    </source>
</reference>
<dbReference type="AlphaFoldDB" id="A0A7J8DIJ1"/>
<name>A0A7J8DIJ1_ROUAE</name>
<dbReference type="Proteomes" id="UP000593571">
    <property type="component" value="Unassembled WGS sequence"/>
</dbReference>
<comment type="caution">
    <text evidence="2">The sequence shown here is derived from an EMBL/GenBank/DDBJ whole genome shotgun (WGS) entry which is preliminary data.</text>
</comment>
<protein>
    <submittedName>
        <fullName evidence="2">Uncharacterized protein</fullName>
    </submittedName>
</protein>
<evidence type="ECO:0000313" key="3">
    <source>
        <dbReference type="Proteomes" id="UP000593571"/>
    </source>
</evidence>
<feature type="transmembrane region" description="Helical" evidence="1">
    <location>
        <begin position="20"/>
        <end position="40"/>
    </location>
</feature>
<evidence type="ECO:0000313" key="2">
    <source>
        <dbReference type="EMBL" id="KAF6422846.1"/>
    </source>
</evidence>
<dbReference type="EMBL" id="JACASE010000012">
    <property type="protein sequence ID" value="KAF6422846.1"/>
    <property type="molecule type" value="Genomic_DNA"/>
</dbReference>
<organism evidence="2 3">
    <name type="scientific">Rousettus aegyptiacus</name>
    <name type="common">Egyptian fruit bat</name>
    <name type="synonym">Pteropus aegyptiacus</name>
    <dbReference type="NCBI Taxonomy" id="9407"/>
    <lineage>
        <taxon>Eukaryota</taxon>
        <taxon>Metazoa</taxon>
        <taxon>Chordata</taxon>
        <taxon>Craniata</taxon>
        <taxon>Vertebrata</taxon>
        <taxon>Euteleostomi</taxon>
        <taxon>Mammalia</taxon>
        <taxon>Eutheria</taxon>
        <taxon>Laurasiatheria</taxon>
        <taxon>Chiroptera</taxon>
        <taxon>Yinpterochiroptera</taxon>
        <taxon>Pteropodoidea</taxon>
        <taxon>Pteropodidae</taxon>
        <taxon>Rousettinae</taxon>
        <taxon>Rousettus</taxon>
    </lineage>
</organism>